<protein>
    <submittedName>
        <fullName evidence="1">Uncharacterized protein</fullName>
    </submittedName>
</protein>
<comment type="caution">
    <text evidence="1">The sequence shown here is derived from an EMBL/GenBank/DDBJ whole genome shotgun (WGS) entry which is preliminary data.</text>
</comment>
<reference evidence="1" key="1">
    <citation type="journal article" date="2014" name="Int. J. Syst. Evol. Microbiol.">
        <title>Complete genome sequence of Corynebacterium casei LMG S-19264T (=DSM 44701T), isolated from a smear-ripened cheese.</title>
        <authorList>
            <consortium name="US DOE Joint Genome Institute (JGI-PGF)"/>
            <person name="Walter F."/>
            <person name="Albersmeier A."/>
            <person name="Kalinowski J."/>
            <person name="Ruckert C."/>
        </authorList>
    </citation>
    <scope>NUCLEOTIDE SEQUENCE</scope>
    <source>
        <strain evidence="1">CGMCC 1.3617</strain>
    </source>
</reference>
<organism evidence="1 2">
    <name type="scientific">Neoroseomonas lacus</name>
    <dbReference type="NCBI Taxonomy" id="287609"/>
    <lineage>
        <taxon>Bacteria</taxon>
        <taxon>Pseudomonadati</taxon>
        <taxon>Pseudomonadota</taxon>
        <taxon>Alphaproteobacteria</taxon>
        <taxon>Acetobacterales</taxon>
        <taxon>Acetobacteraceae</taxon>
        <taxon>Neoroseomonas</taxon>
    </lineage>
</organism>
<evidence type="ECO:0000313" key="2">
    <source>
        <dbReference type="Proteomes" id="UP000661507"/>
    </source>
</evidence>
<proteinExistence type="predicted"/>
<dbReference type="EMBL" id="BMKW01000016">
    <property type="protein sequence ID" value="GGJ38503.1"/>
    <property type="molecule type" value="Genomic_DNA"/>
</dbReference>
<keyword evidence="2" id="KW-1185">Reference proteome</keyword>
<name>A0A917L2B5_9PROT</name>
<dbReference type="AlphaFoldDB" id="A0A917L2B5"/>
<accession>A0A917L2B5</accession>
<sequence>MPELMPVTPGWRNTRFAMARPSRIVGHRHVLWLEPSHGAQERWQVDIPAMLDALRGLLATD</sequence>
<dbReference type="Proteomes" id="UP000661507">
    <property type="component" value="Unassembled WGS sequence"/>
</dbReference>
<gene>
    <name evidence="1" type="ORF">GCM10011320_52630</name>
</gene>
<evidence type="ECO:0000313" key="1">
    <source>
        <dbReference type="EMBL" id="GGJ38503.1"/>
    </source>
</evidence>
<reference evidence="1" key="2">
    <citation type="submission" date="2020-09" db="EMBL/GenBank/DDBJ databases">
        <authorList>
            <person name="Sun Q."/>
            <person name="Zhou Y."/>
        </authorList>
    </citation>
    <scope>NUCLEOTIDE SEQUENCE</scope>
    <source>
        <strain evidence="1">CGMCC 1.3617</strain>
    </source>
</reference>